<reference evidence="18" key="2">
    <citation type="submission" date="2015-02" db="UniProtKB">
        <authorList>
            <consortium name="EnsemblMetazoa"/>
        </authorList>
    </citation>
    <scope>IDENTIFICATION</scope>
</reference>
<organism evidence="18 19">
    <name type="scientific">Strigamia maritima</name>
    <name type="common">European centipede</name>
    <name type="synonym">Geophilus maritimus</name>
    <dbReference type="NCBI Taxonomy" id="126957"/>
    <lineage>
        <taxon>Eukaryota</taxon>
        <taxon>Metazoa</taxon>
        <taxon>Ecdysozoa</taxon>
        <taxon>Arthropoda</taxon>
        <taxon>Myriapoda</taxon>
        <taxon>Chilopoda</taxon>
        <taxon>Pleurostigmophora</taxon>
        <taxon>Geophilomorpha</taxon>
        <taxon>Linotaeniidae</taxon>
        <taxon>Strigamia</taxon>
    </lineage>
</organism>
<dbReference type="Gene3D" id="3.30.310.80">
    <property type="entry name" value="Kinase associated domain 1, KA1"/>
    <property type="match status" value="1"/>
</dbReference>
<evidence type="ECO:0000256" key="9">
    <source>
        <dbReference type="ARBA" id="ARBA00022777"/>
    </source>
</evidence>
<feature type="compositionally biased region" description="Low complexity" evidence="15">
    <location>
        <begin position="1075"/>
        <end position="1115"/>
    </location>
</feature>
<keyword evidence="5" id="KW-0597">Phosphoprotein</keyword>
<evidence type="ECO:0000259" key="17">
    <source>
        <dbReference type="PROSITE" id="PS50032"/>
    </source>
</evidence>
<dbReference type="Proteomes" id="UP000014500">
    <property type="component" value="Unassembled WGS sequence"/>
</dbReference>
<evidence type="ECO:0000256" key="6">
    <source>
        <dbReference type="ARBA" id="ARBA00022679"/>
    </source>
</evidence>
<dbReference type="HOGENOM" id="CLU_249509_0_0_1"/>
<dbReference type="InterPro" id="IPR000719">
    <property type="entry name" value="Prot_kinase_dom"/>
</dbReference>
<dbReference type="PANTHER" id="PTHR24346">
    <property type="entry name" value="MAP/MICROTUBULE AFFINITY-REGULATING KINASE"/>
    <property type="match status" value="1"/>
</dbReference>
<evidence type="ECO:0000313" key="18">
    <source>
        <dbReference type="EnsemblMetazoa" id="SMAR012615-PA"/>
    </source>
</evidence>
<keyword evidence="6" id="KW-0808">Transferase</keyword>
<dbReference type="EMBL" id="JH432171">
    <property type="status" value="NOT_ANNOTATED_CDS"/>
    <property type="molecule type" value="Genomic_DNA"/>
</dbReference>
<name>T1JFK1_STRMM</name>
<evidence type="ECO:0000256" key="3">
    <source>
        <dbReference type="ARBA" id="ARBA00012513"/>
    </source>
</evidence>
<dbReference type="PANTHER" id="PTHR24346:SF42">
    <property type="entry name" value="SERINE_THREONINE-PROTEIN KINASE SIK3"/>
    <property type="match status" value="1"/>
</dbReference>
<evidence type="ECO:0000256" key="7">
    <source>
        <dbReference type="ARBA" id="ARBA00022723"/>
    </source>
</evidence>
<protein>
    <recommendedName>
        <fullName evidence="3">non-specific serine/threonine protein kinase</fullName>
        <ecNumber evidence="3">2.7.11.1</ecNumber>
    </recommendedName>
</protein>
<dbReference type="GO" id="GO:0035556">
    <property type="term" value="P:intracellular signal transduction"/>
    <property type="evidence" value="ECO:0007669"/>
    <property type="project" value="TreeGrafter"/>
</dbReference>
<dbReference type="PROSITE" id="PS00107">
    <property type="entry name" value="PROTEIN_KINASE_ATP"/>
    <property type="match status" value="1"/>
</dbReference>
<comment type="similarity">
    <text evidence="2">Belongs to the protein kinase superfamily. CAMK Ser/Thr protein kinase family. SNF1 subfamily.</text>
</comment>
<dbReference type="eggNOG" id="KOG0586">
    <property type="taxonomic scope" value="Eukaryota"/>
</dbReference>
<dbReference type="GO" id="GO:0005524">
    <property type="term" value="F:ATP binding"/>
    <property type="evidence" value="ECO:0007669"/>
    <property type="project" value="UniProtKB-UniRule"/>
</dbReference>
<dbReference type="CDD" id="cd14338">
    <property type="entry name" value="UBA_SIK"/>
    <property type="match status" value="1"/>
</dbReference>
<dbReference type="InterPro" id="IPR028375">
    <property type="entry name" value="KA1/Ssp2_C"/>
</dbReference>
<keyword evidence="9" id="KW-0418">Kinase</keyword>
<dbReference type="SMART" id="SM00220">
    <property type="entry name" value="S_TKc"/>
    <property type="match status" value="1"/>
</dbReference>
<feature type="domain" description="Protein kinase" evidence="16">
    <location>
        <begin position="23"/>
        <end position="274"/>
    </location>
</feature>
<keyword evidence="10 14" id="KW-0067">ATP-binding</keyword>
<dbReference type="GO" id="GO:0046872">
    <property type="term" value="F:metal ion binding"/>
    <property type="evidence" value="ECO:0007669"/>
    <property type="project" value="UniProtKB-KW"/>
</dbReference>
<comment type="catalytic activity">
    <reaction evidence="12">
        <text>L-threonyl-[protein] + ATP = O-phospho-L-threonyl-[protein] + ADP + H(+)</text>
        <dbReference type="Rhea" id="RHEA:46608"/>
        <dbReference type="Rhea" id="RHEA-COMP:11060"/>
        <dbReference type="Rhea" id="RHEA-COMP:11605"/>
        <dbReference type="ChEBI" id="CHEBI:15378"/>
        <dbReference type="ChEBI" id="CHEBI:30013"/>
        <dbReference type="ChEBI" id="CHEBI:30616"/>
        <dbReference type="ChEBI" id="CHEBI:61977"/>
        <dbReference type="ChEBI" id="CHEBI:456216"/>
        <dbReference type="EC" id="2.7.11.1"/>
    </reaction>
</comment>
<keyword evidence="11" id="KW-0460">Magnesium</keyword>
<dbReference type="GO" id="GO:0000226">
    <property type="term" value="P:microtubule cytoskeleton organization"/>
    <property type="evidence" value="ECO:0007669"/>
    <property type="project" value="TreeGrafter"/>
</dbReference>
<dbReference type="SUPFAM" id="SSF103243">
    <property type="entry name" value="KA1-like"/>
    <property type="match status" value="1"/>
</dbReference>
<comment type="catalytic activity">
    <reaction evidence="13">
        <text>L-seryl-[protein] + ATP = O-phospho-L-seryl-[protein] + ADP + H(+)</text>
        <dbReference type="Rhea" id="RHEA:17989"/>
        <dbReference type="Rhea" id="RHEA-COMP:9863"/>
        <dbReference type="Rhea" id="RHEA-COMP:11604"/>
        <dbReference type="ChEBI" id="CHEBI:15378"/>
        <dbReference type="ChEBI" id="CHEBI:29999"/>
        <dbReference type="ChEBI" id="CHEBI:30616"/>
        <dbReference type="ChEBI" id="CHEBI:83421"/>
        <dbReference type="ChEBI" id="CHEBI:456216"/>
        <dbReference type="EC" id="2.7.11.1"/>
    </reaction>
</comment>
<feature type="compositionally biased region" description="Pro residues" evidence="15">
    <location>
        <begin position="997"/>
        <end position="1011"/>
    </location>
</feature>
<keyword evidence="4" id="KW-0723">Serine/threonine-protein kinase</keyword>
<proteinExistence type="inferred from homology"/>
<dbReference type="EC" id="2.7.11.1" evidence="3"/>
<evidence type="ECO:0000256" key="2">
    <source>
        <dbReference type="ARBA" id="ARBA00006234"/>
    </source>
</evidence>
<dbReference type="Pfam" id="PF00069">
    <property type="entry name" value="Pkinase"/>
    <property type="match status" value="1"/>
</dbReference>
<dbReference type="GO" id="GO:0106310">
    <property type="term" value="F:protein serine kinase activity"/>
    <property type="evidence" value="ECO:0007669"/>
    <property type="project" value="RHEA"/>
</dbReference>
<evidence type="ECO:0000256" key="14">
    <source>
        <dbReference type="PROSITE-ProRule" id="PRU10141"/>
    </source>
</evidence>
<dbReference type="SUPFAM" id="SSF56112">
    <property type="entry name" value="Protein kinase-like (PK-like)"/>
    <property type="match status" value="1"/>
</dbReference>
<feature type="region of interest" description="Disordered" evidence="15">
    <location>
        <begin position="1075"/>
        <end position="1121"/>
    </location>
</feature>
<dbReference type="GO" id="GO:0005737">
    <property type="term" value="C:cytoplasm"/>
    <property type="evidence" value="ECO:0007669"/>
    <property type="project" value="TreeGrafter"/>
</dbReference>
<keyword evidence="7" id="KW-0479">Metal-binding</keyword>
<feature type="binding site" evidence="14">
    <location>
        <position position="52"/>
    </location>
    <ligand>
        <name>ATP</name>
        <dbReference type="ChEBI" id="CHEBI:30616"/>
    </ligand>
</feature>
<evidence type="ECO:0000256" key="11">
    <source>
        <dbReference type="ARBA" id="ARBA00022842"/>
    </source>
</evidence>
<dbReference type="STRING" id="126957.T1JFK1"/>
<dbReference type="PROSITE" id="PS00108">
    <property type="entry name" value="PROTEIN_KINASE_ST"/>
    <property type="match status" value="1"/>
</dbReference>
<dbReference type="FunFam" id="1.10.510.10:FF:000156">
    <property type="entry name" value="Serine/threonine-protein kinase SIK3 homolog"/>
    <property type="match status" value="1"/>
</dbReference>
<accession>T1JFK1</accession>
<dbReference type="FunFam" id="3.30.200.20:FF:000003">
    <property type="entry name" value="Non-specific serine/threonine protein kinase"/>
    <property type="match status" value="1"/>
</dbReference>
<dbReference type="InterPro" id="IPR017441">
    <property type="entry name" value="Protein_kinase_ATP_BS"/>
</dbReference>
<dbReference type="InterPro" id="IPR034672">
    <property type="entry name" value="SIK"/>
</dbReference>
<dbReference type="PROSITE" id="PS50011">
    <property type="entry name" value="PROTEIN_KINASE_DOM"/>
    <property type="match status" value="1"/>
</dbReference>
<evidence type="ECO:0000256" key="12">
    <source>
        <dbReference type="ARBA" id="ARBA00047899"/>
    </source>
</evidence>
<comment type="cofactor">
    <cofactor evidence="1">
        <name>Mg(2+)</name>
        <dbReference type="ChEBI" id="CHEBI:18420"/>
    </cofactor>
</comment>
<dbReference type="InterPro" id="IPR001772">
    <property type="entry name" value="KA1_dom"/>
</dbReference>
<keyword evidence="8 14" id="KW-0547">Nucleotide-binding</keyword>
<evidence type="ECO:0000256" key="8">
    <source>
        <dbReference type="ARBA" id="ARBA00022741"/>
    </source>
</evidence>
<evidence type="ECO:0000259" key="16">
    <source>
        <dbReference type="PROSITE" id="PS50011"/>
    </source>
</evidence>
<feature type="compositionally biased region" description="Low complexity" evidence="15">
    <location>
        <begin position="985"/>
        <end position="996"/>
    </location>
</feature>
<dbReference type="CDD" id="cd14071">
    <property type="entry name" value="STKc_SIK"/>
    <property type="match status" value="1"/>
</dbReference>
<evidence type="ECO:0000256" key="13">
    <source>
        <dbReference type="ARBA" id="ARBA00048679"/>
    </source>
</evidence>
<evidence type="ECO:0000256" key="1">
    <source>
        <dbReference type="ARBA" id="ARBA00001946"/>
    </source>
</evidence>
<dbReference type="PROSITE" id="PS50032">
    <property type="entry name" value="KA1"/>
    <property type="match status" value="1"/>
</dbReference>
<feature type="region of interest" description="Disordered" evidence="15">
    <location>
        <begin position="500"/>
        <end position="522"/>
    </location>
</feature>
<dbReference type="Gene3D" id="1.10.510.10">
    <property type="entry name" value="Transferase(Phosphotransferase) domain 1"/>
    <property type="match status" value="1"/>
</dbReference>
<reference evidence="19" key="1">
    <citation type="submission" date="2011-05" db="EMBL/GenBank/DDBJ databases">
        <authorList>
            <person name="Richards S.R."/>
            <person name="Qu J."/>
            <person name="Jiang H."/>
            <person name="Jhangiani S.N."/>
            <person name="Agravi P."/>
            <person name="Goodspeed R."/>
            <person name="Gross S."/>
            <person name="Mandapat C."/>
            <person name="Jackson L."/>
            <person name="Mathew T."/>
            <person name="Pu L."/>
            <person name="Thornton R."/>
            <person name="Saada N."/>
            <person name="Wilczek-Boney K.B."/>
            <person name="Lee S."/>
            <person name="Kovar C."/>
            <person name="Wu Y."/>
            <person name="Scherer S.E."/>
            <person name="Worley K.C."/>
            <person name="Muzny D.M."/>
            <person name="Gibbs R."/>
        </authorList>
    </citation>
    <scope>NUCLEOTIDE SEQUENCE</scope>
    <source>
        <strain evidence="19">Brora</strain>
    </source>
</reference>
<dbReference type="InterPro" id="IPR008271">
    <property type="entry name" value="Ser/Thr_kinase_AS"/>
</dbReference>
<evidence type="ECO:0000256" key="15">
    <source>
        <dbReference type="SAM" id="MobiDB-lite"/>
    </source>
</evidence>
<evidence type="ECO:0000256" key="10">
    <source>
        <dbReference type="ARBA" id="ARBA00022840"/>
    </source>
</evidence>
<dbReference type="EnsemblMetazoa" id="SMAR012615-RA">
    <property type="protein sequence ID" value="SMAR012615-PA"/>
    <property type="gene ID" value="SMAR012615"/>
</dbReference>
<sequence length="1484" mass="166332">MATDKSKTGRSGGKEGPVTVGYYELGGTIGKGNFAVVKLATHTITRTKVAIKIIDKTQLDEDNLKKIFREIQIMKLLRHPHIIRLYQVMETEKMIYLVTEYASGGEIFDHLVAHGRMNEKEARKKFKQIVAAVSYCHNHYVVHRDLKAENLLLDGNLNIKIADFGFSNHYEPGKPLSTWCGSPPYAAPELFEGKEYDGPRADIWSLGVVLYVLVCGSLPFDGDTLQSLRNKVISGLFRIPFFMTTECEHLIRHMLVIDPERRLAICQIIKHKWMITCEPDPEFDQLISMYNTPELEKIEALNEAIIEHMLKTSGINKEAVMKSIENKTFDNYSAIYHLLLDKVKRQQMKNTVLQNLPVTVQPQRKSSITTGIVERVFDSGESEQQHGLVPTGPQTTNLQLLSDNQNLDLSDVEVQSESDNDEPSPEAMARYLIMRRHTVGPGDIRHEDHLKHAHNQQITLYQPMMLIPVSALPHTNLPQNLPLVKNQPPQNFSIKDQHLLKPPSAMGTGNNNLGRRASDGGANLHTYTQRQHTRGQLSVSQSNSQELFQPNMQGTSQSLPQRLQTMPVQEIDRRIMERCQDLPDYLDLTRCVEYEDSKCRGRVHTNQENVIFDNENHNHTARIGVAKAKEAINEIKTKAGNSRDTLQAIVADTIQTMPDYVACIWRKIQEQPQILESYNDELTDFSSKLRKLAALAFVPVDDVITIFEALMQSDFFLREEELLRPLINYFEDTWIGRNGARRNPKFSLSLWNCYTAVENDLPKTNNLVEGWHRAFSSSIGAQHPTIWKFINGLKHQQGLSELNIAYLQSRGHCKRHTLPQVGNEDVQQNLHRKVNQNTSTRVRRTGLATVGSPHPVVLLPLDVIQKAEARINPTNWRQRRLTTIMEQRLPGRDNYKDINTLHLPFERFSPVRRASDGSTSISQGRAQLEKLYNQTLGSGDASSLRVLQQECQNLQKHNIMTDSMSQAELQLKHALHMQQMVHLQSPSLSPHNTPTLSPTPSPPMPSPPMPITSPSSLSGSPIHHSLASECSQTTLTQHLQRLQLQQQYGRGSPVGYVSPESPVHTLHRVYNTCCSTSPPSSYSDSNSPSPQQYSRAPSNSSPPSATSTYADTSPTHLGPYARLPGLVATQAHHRSTSPPTFQNLGMIREDAEHASGSPSAESNIGFDLGEFCDTDMGGGDFAAYSYLAKPQISITDECGEVTVPQSPPVEMIEEKSVPKKLTSRNTKPPLCVDSGCFSPTELHLLSQLETSGRPISYFTNNSFLDQRNSSLSGSLRTLPGYECSHSYVHFGSVSTSASPHCSPVSSCEHPSRCQPQSSYSVHDSYIQSELIQHTFPLYGDQNKNDRRQLDSSKIAASDDDVQLYCFRPLQYCLPDSDDTLRSSELQKTSSGSLQVVLSERISTTMHVQEILNQLKQAIEEKAPQLECTYSDKGFAVGNPAGVQIELEVCEGPCPSYKGLKMRRISGDNSKYSQLCQELITCMNS</sequence>
<dbReference type="GO" id="GO:0050321">
    <property type="term" value="F:tau-protein kinase activity"/>
    <property type="evidence" value="ECO:0007669"/>
    <property type="project" value="TreeGrafter"/>
</dbReference>
<dbReference type="InterPro" id="IPR011009">
    <property type="entry name" value="Kinase-like_dom_sf"/>
</dbReference>
<feature type="region of interest" description="Disordered" evidence="15">
    <location>
        <begin position="985"/>
        <end position="1024"/>
    </location>
</feature>
<evidence type="ECO:0000313" key="19">
    <source>
        <dbReference type="Proteomes" id="UP000014500"/>
    </source>
</evidence>
<dbReference type="Pfam" id="PF23312">
    <property type="entry name" value="UBA_SIK3"/>
    <property type="match status" value="1"/>
</dbReference>
<dbReference type="InterPro" id="IPR057380">
    <property type="entry name" value="UBA_SIK1/2/3"/>
</dbReference>
<evidence type="ECO:0000256" key="5">
    <source>
        <dbReference type="ARBA" id="ARBA00022553"/>
    </source>
</evidence>
<feature type="domain" description="KA1" evidence="17">
    <location>
        <begin position="1435"/>
        <end position="1484"/>
    </location>
</feature>
<evidence type="ECO:0000256" key="4">
    <source>
        <dbReference type="ARBA" id="ARBA00022527"/>
    </source>
</evidence>
<keyword evidence="19" id="KW-1185">Reference proteome</keyword>